<evidence type="ECO:0000313" key="2">
    <source>
        <dbReference type="Proteomes" id="UP001148737"/>
    </source>
</evidence>
<organism evidence="1 2">
    <name type="scientific">Lecanicillium saksenae</name>
    <dbReference type="NCBI Taxonomy" id="468837"/>
    <lineage>
        <taxon>Eukaryota</taxon>
        <taxon>Fungi</taxon>
        <taxon>Dikarya</taxon>
        <taxon>Ascomycota</taxon>
        <taxon>Pezizomycotina</taxon>
        <taxon>Sordariomycetes</taxon>
        <taxon>Hypocreomycetidae</taxon>
        <taxon>Hypocreales</taxon>
        <taxon>Cordycipitaceae</taxon>
        <taxon>Lecanicillium</taxon>
    </lineage>
</organism>
<gene>
    <name evidence="1" type="ORF">NLG97_g5971</name>
</gene>
<accession>A0ACC1QU45</accession>
<name>A0ACC1QU45_9HYPO</name>
<evidence type="ECO:0000313" key="1">
    <source>
        <dbReference type="EMBL" id="KAJ3489563.1"/>
    </source>
</evidence>
<proteinExistence type="predicted"/>
<comment type="caution">
    <text evidence="1">The sequence shown here is derived from an EMBL/GenBank/DDBJ whole genome shotgun (WGS) entry which is preliminary data.</text>
</comment>
<dbReference type="Proteomes" id="UP001148737">
    <property type="component" value="Unassembled WGS sequence"/>
</dbReference>
<sequence length="105" mass="12170">MYGPVAKIINAREMADGVSEDLEEEEGAPEDSGWERGVTDNEFENVGWMYMVAENYVIMQDRLNDPTNWEDEYVRPPLTRFIEDFDKAPGFWRRSHTISYAADDA</sequence>
<protein>
    <submittedName>
        <fullName evidence="1">Uncharacterized protein</fullName>
    </submittedName>
</protein>
<dbReference type="EMBL" id="JANAKD010000732">
    <property type="protein sequence ID" value="KAJ3489563.1"/>
    <property type="molecule type" value="Genomic_DNA"/>
</dbReference>
<keyword evidence="2" id="KW-1185">Reference proteome</keyword>
<reference evidence="1" key="1">
    <citation type="submission" date="2022-07" db="EMBL/GenBank/DDBJ databases">
        <title>Genome Sequence of Lecanicillium saksenae.</title>
        <authorList>
            <person name="Buettner E."/>
        </authorList>
    </citation>
    <scope>NUCLEOTIDE SEQUENCE</scope>
    <source>
        <strain evidence="1">VT-O1</strain>
    </source>
</reference>